<dbReference type="PANTHER" id="PTHR45458:SF1">
    <property type="entry name" value="SHORT CHAIN DEHYDROGENASE"/>
    <property type="match status" value="1"/>
</dbReference>
<dbReference type="PRINTS" id="PR00081">
    <property type="entry name" value="GDHRDH"/>
</dbReference>
<evidence type="ECO:0000313" key="1">
    <source>
        <dbReference type="EMBL" id="CDZ97350.1"/>
    </source>
</evidence>
<dbReference type="InterPro" id="IPR002347">
    <property type="entry name" value="SDR_fam"/>
</dbReference>
<dbReference type="Gene3D" id="3.40.50.720">
    <property type="entry name" value="NAD(P)-binding Rossmann-like Domain"/>
    <property type="match status" value="1"/>
</dbReference>
<name>A0A0F7SG31_PHARH</name>
<sequence>MPLYFVTASSRGIGLELVRQLSTNPDVTIIAAARKPTESAGLMEIVKNANGRVETLELDVTNPASIKAAVDGIPKLNIVKANNGTIDTVLHVAGTMSSGWKPATRVSIEELELDTKTNYHGPILLTIALLPILTLSPPKPQTAKVLVISSLMGSTGALDKTGDYAACYSSTKVAVNMWFRKLAIEIATGAAGVDARNGGWCIGCLHPGLVKTDMTRMRGDITVEESCSGMIKVIDRLSESETGKFFDWRGEEVPW</sequence>
<organism evidence="1">
    <name type="scientific">Phaffia rhodozyma</name>
    <name type="common">Yeast</name>
    <name type="synonym">Xanthophyllomyces dendrorhous</name>
    <dbReference type="NCBI Taxonomy" id="264483"/>
    <lineage>
        <taxon>Eukaryota</taxon>
        <taxon>Fungi</taxon>
        <taxon>Dikarya</taxon>
        <taxon>Basidiomycota</taxon>
        <taxon>Agaricomycotina</taxon>
        <taxon>Tremellomycetes</taxon>
        <taxon>Cystofilobasidiales</taxon>
        <taxon>Mrakiaceae</taxon>
        <taxon>Phaffia</taxon>
    </lineage>
</organism>
<dbReference type="PANTHER" id="PTHR45458">
    <property type="entry name" value="SHORT-CHAIN DEHYDROGENASE/REDUCTASE SDR"/>
    <property type="match status" value="1"/>
</dbReference>
<protein>
    <submittedName>
        <fullName evidence="1">Predicted short chain-type dehydrogenase</fullName>
    </submittedName>
</protein>
<reference evidence="1" key="1">
    <citation type="submission" date="2014-08" db="EMBL/GenBank/DDBJ databases">
        <authorList>
            <person name="Sharma Rahul"/>
            <person name="Thines Marco"/>
        </authorList>
    </citation>
    <scope>NUCLEOTIDE SEQUENCE</scope>
</reference>
<dbReference type="SUPFAM" id="SSF51735">
    <property type="entry name" value="NAD(P)-binding Rossmann-fold domains"/>
    <property type="match status" value="1"/>
</dbReference>
<proteinExistence type="predicted"/>
<accession>A0A0F7SG31</accession>
<dbReference type="CDD" id="cd05325">
    <property type="entry name" value="carb_red_sniffer_like_SDR_c"/>
    <property type="match status" value="1"/>
</dbReference>
<dbReference type="InterPro" id="IPR052184">
    <property type="entry name" value="SDR_enzymes"/>
</dbReference>
<dbReference type="Pfam" id="PF00106">
    <property type="entry name" value="adh_short"/>
    <property type="match status" value="1"/>
</dbReference>
<dbReference type="GO" id="GO:0016616">
    <property type="term" value="F:oxidoreductase activity, acting on the CH-OH group of donors, NAD or NADP as acceptor"/>
    <property type="evidence" value="ECO:0007669"/>
    <property type="project" value="TreeGrafter"/>
</dbReference>
<dbReference type="EMBL" id="LN483167">
    <property type="protein sequence ID" value="CDZ97350.1"/>
    <property type="molecule type" value="Genomic_DNA"/>
</dbReference>
<dbReference type="InterPro" id="IPR036291">
    <property type="entry name" value="NAD(P)-bd_dom_sf"/>
</dbReference>
<dbReference type="AlphaFoldDB" id="A0A0F7SG31"/>